<dbReference type="Pfam" id="PF08245">
    <property type="entry name" value="Mur_ligase_M"/>
    <property type="match status" value="1"/>
</dbReference>
<sequence>MTYEEVLQQIHALHRFKKVPGLAHLRTLLHTLGDPQDYLRFVHVAGTNGKGSTSTMIAAMLQHSGFRTGLFTSPFVVDFRERFQLNGRMIPRKELVRTAQAVLPPLMEMEHRGEDFSEFEAVTALGLYWFAQKKCDVVVLEVGLGGRLDATNVIAAPLCAVITHISYDHTEILGSTLTEIAGEKCGILKEGCDVVCAPGQDPEALAVIRRTAKERHCRLTEADASLLHVTAETLSGTAMQYRGQPLQMRLLGDYQVVNASSALACMEVLHQYHGFSGISAKGCADGLAAVRMPARFEIFSGSPLTVVDGAHNPDGAQALAACLRRYLPNRRLVALSGMCADKDTAQFVRTLAPLFFGAVMVPLQNPRGMRPRELASLWQRERVLTQMASSPCTGLELARQLAGPDGAVIMCGSLYLAGEVRPLLTGPLL</sequence>
<keyword evidence="8" id="KW-0460">Magnesium</keyword>
<dbReference type="PANTHER" id="PTHR11136:SF0">
    <property type="entry name" value="DIHYDROFOLATE SYNTHETASE-RELATED"/>
    <property type="match status" value="1"/>
</dbReference>
<dbReference type="EMBL" id="CP046051">
    <property type="protein sequence ID" value="QKN23769.1"/>
    <property type="molecule type" value="Genomic_DNA"/>
</dbReference>
<dbReference type="AlphaFoldDB" id="A0A859DQH2"/>
<gene>
    <name evidence="14" type="ORF">GJQ69_04300</name>
</gene>
<evidence type="ECO:0000256" key="1">
    <source>
        <dbReference type="ARBA" id="ARBA00001946"/>
    </source>
</evidence>
<evidence type="ECO:0000259" key="12">
    <source>
        <dbReference type="Pfam" id="PF02875"/>
    </source>
</evidence>
<dbReference type="NCBIfam" id="TIGR01499">
    <property type="entry name" value="folC"/>
    <property type="match status" value="1"/>
</dbReference>
<dbReference type="GO" id="GO:0004326">
    <property type="term" value="F:tetrahydrofolylpolyglutamate synthase activity"/>
    <property type="evidence" value="ECO:0007669"/>
    <property type="project" value="UniProtKB-EC"/>
</dbReference>
<dbReference type="InterPro" id="IPR004101">
    <property type="entry name" value="Mur_ligase_C"/>
</dbReference>
<dbReference type="GO" id="GO:0005524">
    <property type="term" value="F:ATP binding"/>
    <property type="evidence" value="ECO:0007669"/>
    <property type="project" value="UniProtKB-KW"/>
</dbReference>
<evidence type="ECO:0000256" key="2">
    <source>
        <dbReference type="ARBA" id="ARBA00008276"/>
    </source>
</evidence>
<keyword evidence="4 11" id="KW-0436">Ligase</keyword>
<evidence type="ECO:0000256" key="10">
    <source>
        <dbReference type="ARBA" id="ARBA00047493"/>
    </source>
</evidence>
<reference evidence="14 15" key="1">
    <citation type="submission" date="2019-11" db="EMBL/GenBank/DDBJ databases">
        <authorList>
            <person name="Ren C."/>
            <person name="Wang H."/>
            <person name="Xu Y."/>
        </authorList>
    </citation>
    <scope>NUCLEOTIDE SEQUENCE [LARGE SCALE GENOMIC DNA]</scope>
    <source>
        <strain evidence="14 15">LBM 19010</strain>
    </source>
</reference>
<evidence type="ECO:0000256" key="3">
    <source>
        <dbReference type="ARBA" id="ARBA00013025"/>
    </source>
</evidence>
<dbReference type="Pfam" id="PF02875">
    <property type="entry name" value="Mur_ligase_C"/>
    <property type="match status" value="1"/>
</dbReference>
<dbReference type="InterPro" id="IPR001645">
    <property type="entry name" value="Folylpolyglutamate_synth"/>
</dbReference>
<dbReference type="SUPFAM" id="SSF53623">
    <property type="entry name" value="MurD-like peptide ligases, catalytic domain"/>
    <property type="match status" value="1"/>
</dbReference>
<dbReference type="InterPro" id="IPR036615">
    <property type="entry name" value="Mur_ligase_C_dom_sf"/>
</dbReference>
<comment type="cofactor">
    <cofactor evidence="1">
        <name>Mg(2+)</name>
        <dbReference type="ChEBI" id="CHEBI:18420"/>
    </cofactor>
</comment>
<dbReference type="FunFam" id="3.40.1190.10:FF:000011">
    <property type="entry name" value="Folylpolyglutamate synthase/dihydrofolate synthase"/>
    <property type="match status" value="1"/>
</dbReference>
<proteinExistence type="inferred from homology"/>
<comment type="similarity">
    <text evidence="2 11">Belongs to the folylpolyglutamate synthase family.</text>
</comment>
<evidence type="ECO:0000256" key="4">
    <source>
        <dbReference type="ARBA" id="ARBA00022598"/>
    </source>
</evidence>
<dbReference type="KEGG" id="clf:GJQ69_04300"/>
<dbReference type="GO" id="GO:0005737">
    <property type="term" value="C:cytoplasm"/>
    <property type="evidence" value="ECO:0007669"/>
    <property type="project" value="TreeGrafter"/>
</dbReference>
<accession>A0A859DQH2</accession>
<evidence type="ECO:0000256" key="9">
    <source>
        <dbReference type="ARBA" id="ARBA00030592"/>
    </source>
</evidence>
<feature type="domain" description="Mur ligase C-terminal" evidence="12">
    <location>
        <begin position="295"/>
        <end position="413"/>
    </location>
</feature>
<dbReference type="GO" id="GO:0008841">
    <property type="term" value="F:dihydrofolate synthase activity"/>
    <property type="evidence" value="ECO:0007669"/>
    <property type="project" value="TreeGrafter"/>
</dbReference>
<dbReference type="Proteomes" id="UP000501316">
    <property type="component" value="Chromosome"/>
</dbReference>
<evidence type="ECO:0000256" key="6">
    <source>
        <dbReference type="ARBA" id="ARBA00022741"/>
    </source>
</evidence>
<evidence type="ECO:0000256" key="5">
    <source>
        <dbReference type="ARBA" id="ARBA00022723"/>
    </source>
</evidence>
<evidence type="ECO:0000256" key="8">
    <source>
        <dbReference type="ARBA" id="ARBA00022842"/>
    </source>
</evidence>
<evidence type="ECO:0000256" key="11">
    <source>
        <dbReference type="PIRNR" id="PIRNR001563"/>
    </source>
</evidence>
<dbReference type="RefSeq" id="WP_174193063.1">
    <property type="nucleotide sequence ID" value="NZ_CP046051.1"/>
</dbReference>
<dbReference type="Gene3D" id="3.90.190.20">
    <property type="entry name" value="Mur ligase, C-terminal domain"/>
    <property type="match status" value="1"/>
</dbReference>
<dbReference type="PANTHER" id="PTHR11136">
    <property type="entry name" value="FOLYLPOLYGLUTAMATE SYNTHASE-RELATED"/>
    <property type="match status" value="1"/>
</dbReference>
<dbReference type="GO" id="GO:0046872">
    <property type="term" value="F:metal ion binding"/>
    <property type="evidence" value="ECO:0007669"/>
    <property type="project" value="UniProtKB-KW"/>
</dbReference>
<dbReference type="InterPro" id="IPR036565">
    <property type="entry name" value="Mur-like_cat_sf"/>
</dbReference>
<keyword evidence="6 11" id="KW-0547">Nucleotide-binding</keyword>
<dbReference type="SUPFAM" id="SSF53244">
    <property type="entry name" value="MurD-like peptide ligases, peptide-binding domain"/>
    <property type="match status" value="1"/>
</dbReference>
<keyword evidence="5" id="KW-0479">Metal-binding</keyword>
<evidence type="ECO:0000259" key="13">
    <source>
        <dbReference type="Pfam" id="PF08245"/>
    </source>
</evidence>
<dbReference type="PIRSF" id="PIRSF001563">
    <property type="entry name" value="Folylpolyglu_synth"/>
    <property type="match status" value="1"/>
</dbReference>
<dbReference type="EC" id="6.3.2.17" evidence="3"/>
<evidence type="ECO:0000313" key="14">
    <source>
        <dbReference type="EMBL" id="QKN23769.1"/>
    </source>
</evidence>
<dbReference type="Gene3D" id="3.40.1190.10">
    <property type="entry name" value="Mur-like, catalytic domain"/>
    <property type="match status" value="1"/>
</dbReference>
<organism evidence="14 15">
    <name type="scientific">Caproicibacterium lactatifermentans</name>
    <dbReference type="NCBI Taxonomy" id="2666138"/>
    <lineage>
        <taxon>Bacteria</taxon>
        <taxon>Bacillati</taxon>
        <taxon>Bacillota</taxon>
        <taxon>Clostridia</taxon>
        <taxon>Eubacteriales</taxon>
        <taxon>Oscillospiraceae</taxon>
        <taxon>Caproicibacterium</taxon>
    </lineage>
</organism>
<protein>
    <recommendedName>
        <fullName evidence="3">tetrahydrofolate synthase</fullName>
        <ecNumber evidence="3">6.3.2.17</ecNumber>
    </recommendedName>
    <alternativeName>
        <fullName evidence="9">Tetrahydrofolylpolyglutamate synthase</fullName>
    </alternativeName>
</protein>
<dbReference type="InterPro" id="IPR018109">
    <property type="entry name" value="Folylpolyglutamate_synth_CS"/>
</dbReference>
<comment type="catalytic activity">
    <reaction evidence="10">
        <text>(6S)-5,6,7,8-tetrahydrofolyl-(gamma-L-Glu)(n) + L-glutamate + ATP = (6S)-5,6,7,8-tetrahydrofolyl-(gamma-L-Glu)(n+1) + ADP + phosphate + H(+)</text>
        <dbReference type="Rhea" id="RHEA:10580"/>
        <dbReference type="Rhea" id="RHEA-COMP:14738"/>
        <dbReference type="Rhea" id="RHEA-COMP:14740"/>
        <dbReference type="ChEBI" id="CHEBI:15378"/>
        <dbReference type="ChEBI" id="CHEBI:29985"/>
        <dbReference type="ChEBI" id="CHEBI:30616"/>
        <dbReference type="ChEBI" id="CHEBI:43474"/>
        <dbReference type="ChEBI" id="CHEBI:141005"/>
        <dbReference type="ChEBI" id="CHEBI:456216"/>
        <dbReference type="EC" id="6.3.2.17"/>
    </reaction>
</comment>
<evidence type="ECO:0000256" key="7">
    <source>
        <dbReference type="ARBA" id="ARBA00022840"/>
    </source>
</evidence>
<dbReference type="InterPro" id="IPR013221">
    <property type="entry name" value="Mur_ligase_cen"/>
</dbReference>
<name>A0A859DQH2_9FIRM</name>
<feature type="domain" description="Mur ligase central" evidence="13">
    <location>
        <begin position="44"/>
        <end position="265"/>
    </location>
</feature>
<evidence type="ECO:0000313" key="15">
    <source>
        <dbReference type="Proteomes" id="UP000501316"/>
    </source>
</evidence>
<dbReference type="PROSITE" id="PS01012">
    <property type="entry name" value="FOLYLPOLYGLU_SYNT_2"/>
    <property type="match status" value="1"/>
</dbReference>
<keyword evidence="7 11" id="KW-0067">ATP-binding</keyword>